<feature type="transmembrane region" description="Helical" evidence="5">
    <location>
        <begin position="150"/>
        <end position="172"/>
    </location>
</feature>
<dbReference type="InterPro" id="IPR002781">
    <property type="entry name" value="TM_pro_TauE-like"/>
</dbReference>
<keyword evidence="4 5" id="KW-0472">Membrane</keyword>
<evidence type="ECO:0000256" key="1">
    <source>
        <dbReference type="ARBA" id="ARBA00004141"/>
    </source>
</evidence>
<sequence precursor="true">MEEVIGFLIAILIGCIMGLLGGGGSVLAVPIFVYILNIEAVIATGYSLFVVGAAALVGAYRYFQQGLVNLKIALIFGAPSLVMVYLTRAHIVPALPDPFFSLDYFILTKNAAIVVFFAVVMLFSSTIMIRKGAKLQEQNPVPKAVSTKELNIPILILNATLVGLIAGLVGAGGGFLIVPSLVFLARIPMKEAIATSLCIIAINSLLGFLGDWQNHDIDWTFLLPFTGFTIIGILLGTHFCKYVPAGKLKKYFGYMVLLIAFFIIYREFIY</sequence>
<feature type="transmembrane region" description="Helical" evidence="5">
    <location>
        <begin position="111"/>
        <end position="129"/>
    </location>
</feature>
<dbReference type="GO" id="GO:0005886">
    <property type="term" value="C:plasma membrane"/>
    <property type="evidence" value="ECO:0007669"/>
    <property type="project" value="UniProtKB-SubCell"/>
</dbReference>
<dbReference type="EMBL" id="CP003345">
    <property type="protein sequence ID" value="AFM04027.1"/>
    <property type="molecule type" value="Genomic_DNA"/>
</dbReference>
<evidence type="ECO:0000256" key="2">
    <source>
        <dbReference type="ARBA" id="ARBA00022692"/>
    </source>
</evidence>
<dbReference type="PANTHER" id="PTHR43701">
    <property type="entry name" value="MEMBRANE TRANSPORTER PROTEIN MJ0441-RELATED"/>
    <property type="match status" value="1"/>
</dbReference>
<name>I4AJ92_BERLS</name>
<dbReference type="RefSeq" id="WP_014797484.1">
    <property type="nucleotide sequence ID" value="NC_018018.1"/>
</dbReference>
<proteinExistence type="inferred from homology"/>
<accession>I4AJ92</accession>
<feature type="transmembrane region" description="Helical" evidence="5">
    <location>
        <begin position="41"/>
        <end position="60"/>
    </location>
</feature>
<dbReference type="OrthoDB" id="8559161at2"/>
<comment type="similarity">
    <text evidence="5">Belongs to the 4-toluene sulfonate uptake permease (TSUP) (TC 2.A.102) family.</text>
</comment>
<evidence type="ECO:0000256" key="3">
    <source>
        <dbReference type="ARBA" id="ARBA00022989"/>
    </source>
</evidence>
<evidence type="ECO:0000256" key="5">
    <source>
        <dbReference type="RuleBase" id="RU363041"/>
    </source>
</evidence>
<dbReference type="Pfam" id="PF01925">
    <property type="entry name" value="TauE"/>
    <property type="match status" value="1"/>
</dbReference>
<feature type="transmembrane region" description="Helical" evidence="5">
    <location>
        <begin position="72"/>
        <end position="91"/>
    </location>
</feature>
<dbReference type="InterPro" id="IPR051598">
    <property type="entry name" value="TSUP/Inactive_protease-like"/>
</dbReference>
<keyword evidence="3 5" id="KW-1133">Transmembrane helix</keyword>
<comment type="subcellular location">
    <subcellularLocation>
        <location evidence="5">Cell membrane</location>
        <topology evidence="5">Multi-pass membrane protein</topology>
    </subcellularLocation>
    <subcellularLocation>
        <location evidence="1">Membrane</location>
        <topology evidence="1">Multi-pass membrane protein</topology>
    </subcellularLocation>
</comment>
<reference evidence="7" key="1">
    <citation type="submission" date="2012-06" db="EMBL/GenBank/DDBJ databases">
        <title>The complete genome of Flexibacter litoralis DSM 6794.</title>
        <authorList>
            <person name="Lucas S."/>
            <person name="Copeland A."/>
            <person name="Lapidus A."/>
            <person name="Glavina del Rio T."/>
            <person name="Dalin E."/>
            <person name="Tice H."/>
            <person name="Bruce D."/>
            <person name="Goodwin L."/>
            <person name="Pitluck S."/>
            <person name="Peters L."/>
            <person name="Ovchinnikova G."/>
            <person name="Lu M."/>
            <person name="Kyrpides N."/>
            <person name="Mavromatis K."/>
            <person name="Ivanova N."/>
            <person name="Brettin T."/>
            <person name="Detter J.C."/>
            <person name="Han C."/>
            <person name="Larimer F."/>
            <person name="Land M."/>
            <person name="Hauser L."/>
            <person name="Markowitz V."/>
            <person name="Cheng J.-F."/>
            <person name="Hugenholtz P."/>
            <person name="Woyke T."/>
            <person name="Wu D."/>
            <person name="Spring S."/>
            <person name="Lang E."/>
            <person name="Kopitz M."/>
            <person name="Brambilla E."/>
            <person name="Klenk H.-P."/>
            <person name="Eisen J.A."/>
        </authorList>
    </citation>
    <scope>NUCLEOTIDE SEQUENCE [LARGE SCALE GENOMIC DNA]</scope>
    <source>
        <strain evidence="7">ATCC 23117 / DSM 6794 / NBRC 15988 / NCIMB 1366 / Sio-4</strain>
    </source>
</reference>
<feature type="transmembrane region" description="Helical" evidence="5">
    <location>
        <begin position="7"/>
        <end position="35"/>
    </location>
</feature>
<dbReference type="STRING" id="880071.Fleli_1609"/>
<keyword evidence="7" id="KW-1185">Reference proteome</keyword>
<evidence type="ECO:0000256" key="4">
    <source>
        <dbReference type="ARBA" id="ARBA00023136"/>
    </source>
</evidence>
<keyword evidence="5" id="KW-1003">Cell membrane</keyword>
<dbReference type="Proteomes" id="UP000006054">
    <property type="component" value="Chromosome"/>
</dbReference>
<dbReference type="AlphaFoldDB" id="I4AJ92"/>
<evidence type="ECO:0000313" key="7">
    <source>
        <dbReference type="Proteomes" id="UP000006054"/>
    </source>
</evidence>
<gene>
    <name evidence="6" type="ordered locus">Fleli_1609</name>
</gene>
<feature type="transmembrane region" description="Helical" evidence="5">
    <location>
        <begin position="221"/>
        <end position="239"/>
    </location>
</feature>
<evidence type="ECO:0000313" key="6">
    <source>
        <dbReference type="EMBL" id="AFM04027.1"/>
    </source>
</evidence>
<protein>
    <recommendedName>
        <fullName evidence="5">Probable membrane transporter protein</fullName>
    </recommendedName>
</protein>
<feature type="transmembrane region" description="Helical" evidence="5">
    <location>
        <begin position="251"/>
        <end position="269"/>
    </location>
</feature>
<organism evidence="6 7">
    <name type="scientific">Bernardetia litoralis (strain ATCC 23117 / DSM 6794 / NBRC 15988 / NCIMB 1366 / Fx l1 / Sio-4)</name>
    <name type="common">Flexibacter litoralis</name>
    <dbReference type="NCBI Taxonomy" id="880071"/>
    <lineage>
        <taxon>Bacteria</taxon>
        <taxon>Pseudomonadati</taxon>
        <taxon>Bacteroidota</taxon>
        <taxon>Cytophagia</taxon>
        <taxon>Cytophagales</taxon>
        <taxon>Bernardetiaceae</taxon>
        <taxon>Bernardetia</taxon>
    </lineage>
</organism>
<dbReference type="HOGENOM" id="CLU_045498_5_0_10"/>
<dbReference type="KEGG" id="fli:Fleli_1609"/>
<dbReference type="eggNOG" id="COG0730">
    <property type="taxonomic scope" value="Bacteria"/>
</dbReference>
<feature type="transmembrane region" description="Helical" evidence="5">
    <location>
        <begin position="192"/>
        <end position="209"/>
    </location>
</feature>
<dbReference type="PANTHER" id="PTHR43701:SF2">
    <property type="entry name" value="MEMBRANE TRANSPORTER PROTEIN YJNA-RELATED"/>
    <property type="match status" value="1"/>
</dbReference>
<keyword evidence="2 5" id="KW-0812">Transmembrane</keyword>